<sequence length="177" mass="19376">MLNIVEEVLPFGSEQWQNVASRFSTNIPGRWTERDLLLTVFLIQGMVCVPRRCSEQNVFNTLLNLQSLATPPVSANMSITTSIPLHATARASRALQNAWEKVAEVTICRLSQPNGTSSHQAGPTDSQHRKRHACGQKIVEPGKSNGSDADDDGRAPRRSGGAISQRAVTNENRQTSK</sequence>
<evidence type="ECO:0000256" key="1">
    <source>
        <dbReference type="SAM" id="MobiDB-lite"/>
    </source>
</evidence>
<evidence type="ECO:0000313" key="3">
    <source>
        <dbReference type="Proteomes" id="UP000709295"/>
    </source>
</evidence>
<comment type="caution">
    <text evidence="2">The sequence shown here is derived from an EMBL/GenBank/DDBJ whole genome shotgun (WGS) entry which is preliminary data.</text>
</comment>
<gene>
    <name evidence="2" type="ORF">JG688_00018553</name>
</gene>
<feature type="compositionally biased region" description="Polar residues" evidence="1">
    <location>
        <begin position="112"/>
        <end position="125"/>
    </location>
</feature>
<feature type="compositionally biased region" description="Polar residues" evidence="1">
    <location>
        <begin position="166"/>
        <end position="177"/>
    </location>
</feature>
<feature type="region of interest" description="Disordered" evidence="1">
    <location>
        <begin position="112"/>
        <end position="177"/>
    </location>
</feature>
<proteinExistence type="predicted"/>
<dbReference type="Proteomes" id="UP000709295">
    <property type="component" value="Unassembled WGS sequence"/>
</dbReference>
<name>A0A8J5I8J1_9STRA</name>
<dbReference type="AlphaFoldDB" id="A0A8J5I8J1"/>
<keyword evidence="3" id="KW-1185">Reference proteome</keyword>
<reference evidence="2" key="1">
    <citation type="submission" date="2021-01" db="EMBL/GenBank/DDBJ databases">
        <title>Phytophthora aleatoria, a newly-described species from Pinus radiata is distinct from Phytophthora cactorum isolates based on comparative genomics.</title>
        <authorList>
            <person name="Mcdougal R."/>
            <person name="Panda P."/>
            <person name="Williams N."/>
            <person name="Studholme D.J."/>
        </authorList>
    </citation>
    <scope>NUCLEOTIDE SEQUENCE</scope>
    <source>
        <strain evidence="2">NZFS 4037</strain>
    </source>
</reference>
<dbReference type="EMBL" id="JAENGY010003509">
    <property type="protein sequence ID" value="KAG6941665.1"/>
    <property type="molecule type" value="Genomic_DNA"/>
</dbReference>
<accession>A0A8J5I8J1</accession>
<evidence type="ECO:0000313" key="2">
    <source>
        <dbReference type="EMBL" id="KAG6941665.1"/>
    </source>
</evidence>
<organism evidence="2 3">
    <name type="scientific">Phytophthora aleatoria</name>
    <dbReference type="NCBI Taxonomy" id="2496075"/>
    <lineage>
        <taxon>Eukaryota</taxon>
        <taxon>Sar</taxon>
        <taxon>Stramenopiles</taxon>
        <taxon>Oomycota</taxon>
        <taxon>Peronosporomycetes</taxon>
        <taxon>Peronosporales</taxon>
        <taxon>Peronosporaceae</taxon>
        <taxon>Phytophthora</taxon>
    </lineage>
</organism>
<protein>
    <submittedName>
        <fullName evidence="2">Uncharacterized protein</fullName>
    </submittedName>
</protein>